<evidence type="ECO:0000313" key="2">
    <source>
        <dbReference type="EMBL" id="BFO71868.1"/>
    </source>
</evidence>
<evidence type="ECO:0000256" key="1">
    <source>
        <dbReference type="SAM" id="Phobius"/>
    </source>
</evidence>
<dbReference type="AlphaFoldDB" id="A0AB33IQ75"/>
<feature type="transmembrane region" description="Helical" evidence="1">
    <location>
        <begin position="63"/>
        <end position="89"/>
    </location>
</feature>
<accession>A0AB33IQ75</accession>
<keyword evidence="1" id="KW-1133">Transmembrane helix</keyword>
<gene>
    <name evidence="2" type="ORF">GTC17253_18340</name>
</gene>
<reference evidence="2" key="1">
    <citation type="submission" date="2024-07" db="EMBL/GenBank/DDBJ databases">
        <title>Complete genome sequence of Prevotella sp. YM-2024 GTC17253.</title>
        <authorList>
            <person name="Hayashi M."/>
            <person name="Muto Y."/>
            <person name="Tanaka K."/>
            <person name="Niwa H."/>
        </authorList>
    </citation>
    <scope>NUCLEOTIDE SEQUENCE</scope>
    <source>
        <strain evidence="2">GTC17253</strain>
    </source>
</reference>
<name>A0AB33IQ75_9BACT</name>
<dbReference type="EMBL" id="AP035785">
    <property type="protein sequence ID" value="BFO71868.1"/>
    <property type="molecule type" value="Genomic_DNA"/>
</dbReference>
<keyword evidence="1" id="KW-0812">Transmembrane</keyword>
<feature type="transmembrane region" description="Helical" evidence="1">
    <location>
        <begin position="7"/>
        <end position="26"/>
    </location>
</feature>
<proteinExistence type="predicted"/>
<keyword evidence="1" id="KW-0472">Membrane</keyword>
<organism evidence="2">
    <name type="scientific">Prevotella sp. GTC17253</name>
    <dbReference type="NCBI Taxonomy" id="3236793"/>
    <lineage>
        <taxon>Bacteria</taxon>
        <taxon>Pseudomonadati</taxon>
        <taxon>Bacteroidota</taxon>
        <taxon>Bacteroidia</taxon>
        <taxon>Bacteroidales</taxon>
        <taxon>Prevotellaceae</taxon>
        <taxon>Prevotella</taxon>
    </lineage>
</organism>
<protein>
    <submittedName>
        <fullName evidence="2">Uncharacterized protein</fullName>
    </submittedName>
</protein>
<feature type="transmembrane region" description="Helical" evidence="1">
    <location>
        <begin position="32"/>
        <end position="51"/>
    </location>
</feature>
<sequence>MNKIYCGYVFALLLTIGLPLLAGVLAQGNYPALLVLVCLFMGLIAVFYQLYTVVYAVRRGEWINVLMIAIGIVVSAVTGFFLFCIELLADFYPAS</sequence>